<comment type="subcellular location">
    <subcellularLocation>
        <location evidence="1">Cell membrane</location>
        <topology evidence="1">Multi-pass membrane protein</topology>
    </subcellularLocation>
</comment>
<reference evidence="11" key="1">
    <citation type="submission" date="2021-01" db="EMBL/GenBank/DDBJ databases">
        <title>Genome public.</title>
        <authorList>
            <person name="Liu C."/>
            <person name="Sun Q."/>
        </authorList>
    </citation>
    <scope>NUCLEOTIDE SEQUENCE [LARGE SCALE GENOMIC DNA]</scope>
    <source>
        <strain evidence="11">YIM B02505</strain>
    </source>
</reference>
<dbReference type="SUPFAM" id="SSF90123">
    <property type="entry name" value="ABC transporter transmembrane region"/>
    <property type="match status" value="1"/>
</dbReference>
<dbReference type="Proteomes" id="UP000596739">
    <property type="component" value="Unassembled WGS sequence"/>
</dbReference>
<dbReference type="PROSITE" id="PS50893">
    <property type="entry name" value="ABC_TRANSPORTER_2"/>
    <property type="match status" value="1"/>
</dbReference>
<keyword evidence="5 7" id="KW-1133">Transmembrane helix</keyword>
<protein>
    <submittedName>
        <fullName evidence="10">ABC transporter ATP-binding protein</fullName>
    </submittedName>
</protein>
<feature type="transmembrane region" description="Helical" evidence="7">
    <location>
        <begin position="162"/>
        <end position="180"/>
    </location>
</feature>
<dbReference type="PANTHER" id="PTHR43394:SF1">
    <property type="entry name" value="ATP-BINDING CASSETTE SUB-FAMILY B MEMBER 10, MITOCHONDRIAL"/>
    <property type="match status" value="1"/>
</dbReference>
<accession>A0ABS1EJK9</accession>
<evidence type="ECO:0000313" key="10">
    <source>
        <dbReference type="EMBL" id="MBK1809547.1"/>
    </source>
</evidence>
<dbReference type="InterPro" id="IPR039421">
    <property type="entry name" value="Type_1_exporter"/>
</dbReference>
<dbReference type="InterPro" id="IPR027417">
    <property type="entry name" value="P-loop_NTPase"/>
</dbReference>
<dbReference type="CDD" id="cd07346">
    <property type="entry name" value="ABC_6TM_exporters"/>
    <property type="match status" value="1"/>
</dbReference>
<dbReference type="PANTHER" id="PTHR43394">
    <property type="entry name" value="ATP-DEPENDENT PERMEASE MDL1, MITOCHONDRIAL"/>
    <property type="match status" value="1"/>
</dbReference>
<evidence type="ECO:0000256" key="4">
    <source>
        <dbReference type="ARBA" id="ARBA00022840"/>
    </source>
</evidence>
<feature type="transmembrane region" description="Helical" evidence="7">
    <location>
        <begin position="21"/>
        <end position="43"/>
    </location>
</feature>
<sequence length="578" mass="66916">MKIKNNLYIKFFLNIKKDKKMYFIMGILMILTAVLSMQCPSLIVKITDKAIKYENFHELTYFIALYLLVGVFLFITSFLSDYIYIKIGNRVKLDLRMRLLTKISRFSGVEINESNTGELISIIQYDVENIQEFVTKMLFNFIADIITAIGLIIIMFKLEYRLVFIAILIQIVIFFSQKFFNKKIFEESIRLRENYGKGMSILQEFLNSIAHFLFLNVRDTFLRKYFEISNEGMEKNVRLQKYNSLNSYVYQLIGTVQSCIIFGYGGYMVIRGDITFGIFMVFVTYVQKLFTPFIRVTRLSAQLKMLKVSIERIMNVLEFEDRDVNASNIDKIDIKHFGSNIKFNNISFSYDNKTTVLNNLNLSLNSNKINAIVGQSGSGKTTIINLLFRMWKFEMGEVYIGDINIKEMPMDLLRQNIIVISQNTFLLNDSIKNNISLYDSRISEDEIYKIIEVVGLVDFIEKLPNKIETQIGENGLKLSGGQRQKLAIARAILRQAPIIIFDEATSAMDNISEKLIMQNIKSYLKNKTVIMIAHRLTTIKDADVIHVIRNGTIVESGTHKELLQKGQEYSKLYLKKSV</sequence>
<keyword evidence="6 7" id="KW-0472">Membrane</keyword>
<feature type="transmembrane region" description="Helical" evidence="7">
    <location>
        <begin position="248"/>
        <end position="270"/>
    </location>
</feature>
<feature type="transmembrane region" description="Helical" evidence="7">
    <location>
        <begin position="63"/>
        <end position="85"/>
    </location>
</feature>
<dbReference type="Gene3D" id="3.40.50.300">
    <property type="entry name" value="P-loop containing nucleotide triphosphate hydrolases"/>
    <property type="match status" value="1"/>
</dbReference>
<proteinExistence type="predicted"/>
<dbReference type="InterPro" id="IPR017871">
    <property type="entry name" value="ABC_transporter-like_CS"/>
</dbReference>
<dbReference type="SMART" id="SM00382">
    <property type="entry name" value="AAA"/>
    <property type="match status" value="1"/>
</dbReference>
<comment type="caution">
    <text evidence="10">The sequence shown here is derived from an EMBL/GenBank/DDBJ whole genome shotgun (WGS) entry which is preliminary data.</text>
</comment>
<evidence type="ECO:0000256" key="2">
    <source>
        <dbReference type="ARBA" id="ARBA00022692"/>
    </source>
</evidence>
<dbReference type="InterPro" id="IPR003439">
    <property type="entry name" value="ABC_transporter-like_ATP-bd"/>
</dbReference>
<evidence type="ECO:0000256" key="7">
    <source>
        <dbReference type="SAM" id="Phobius"/>
    </source>
</evidence>
<gene>
    <name evidence="10" type="ORF">JHL18_02660</name>
</gene>
<feature type="domain" description="ABC transmembrane type-1" evidence="9">
    <location>
        <begin position="23"/>
        <end position="305"/>
    </location>
</feature>
<dbReference type="Pfam" id="PF00664">
    <property type="entry name" value="ABC_membrane"/>
    <property type="match status" value="1"/>
</dbReference>
<dbReference type="PROSITE" id="PS50929">
    <property type="entry name" value="ABC_TM1F"/>
    <property type="match status" value="1"/>
</dbReference>
<feature type="domain" description="ABC transporter" evidence="8">
    <location>
        <begin position="341"/>
        <end position="575"/>
    </location>
</feature>
<dbReference type="SUPFAM" id="SSF52540">
    <property type="entry name" value="P-loop containing nucleoside triphosphate hydrolases"/>
    <property type="match status" value="1"/>
</dbReference>
<organism evidence="10 11">
    <name type="scientific">Clostridium yunnanense</name>
    <dbReference type="NCBI Taxonomy" id="2800325"/>
    <lineage>
        <taxon>Bacteria</taxon>
        <taxon>Bacillati</taxon>
        <taxon>Bacillota</taxon>
        <taxon>Clostridia</taxon>
        <taxon>Eubacteriales</taxon>
        <taxon>Clostridiaceae</taxon>
        <taxon>Clostridium</taxon>
    </lineage>
</organism>
<evidence type="ECO:0000259" key="9">
    <source>
        <dbReference type="PROSITE" id="PS50929"/>
    </source>
</evidence>
<keyword evidence="4 10" id="KW-0067">ATP-binding</keyword>
<dbReference type="GO" id="GO:0005524">
    <property type="term" value="F:ATP binding"/>
    <property type="evidence" value="ECO:0007669"/>
    <property type="project" value="UniProtKB-KW"/>
</dbReference>
<feature type="transmembrane region" description="Helical" evidence="7">
    <location>
        <begin position="276"/>
        <end position="297"/>
    </location>
</feature>
<dbReference type="InterPro" id="IPR036640">
    <property type="entry name" value="ABC1_TM_sf"/>
</dbReference>
<feature type="transmembrane region" description="Helical" evidence="7">
    <location>
        <begin position="138"/>
        <end position="156"/>
    </location>
</feature>
<dbReference type="InterPro" id="IPR003593">
    <property type="entry name" value="AAA+_ATPase"/>
</dbReference>
<evidence type="ECO:0000256" key="1">
    <source>
        <dbReference type="ARBA" id="ARBA00004651"/>
    </source>
</evidence>
<evidence type="ECO:0000313" key="11">
    <source>
        <dbReference type="Proteomes" id="UP000596739"/>
    </source>
</evidence>
<dbReference type="Pfam" id="PF00005">
    <property type="entry name" value="ABC_tran"/>
    <property type="match status" value="1"/>
</dbReference>
<evidence type="ECO:0000256" key="6">
    <source>
        <dbReference type="ARBA" id="ARBA00023136"/>
    </source>
</evidence>
<keyword evidence="2 7" id="KW-0812">Transmembrane</keyword>
<dbReference type="Gene3D" id="1.20.1560.10">
    <property type="entry name" value="ABC transporter type 1, transmembrane domain"/>
    <property type="match status" value="1"/>
</dbReference>
<dbReference type="InterPro" id="IPR011527">
    <property type="entry name" value="ABC1_TM_dom"/>
</dbReference>
<evidence type="ECO:0000256" key="3">
    <source>
        <dbReference type="ARBA" id="ARBA00022741"/>
    </source>
</evidence>
<evidence type="ECO:0000256" key="5">
    <source>
        <dbReference type="ARBA" id="ARBA00022989"/>
    </source>
</evidence>
<keyword evidence="3" id="KW-0547">Nucleotide-binding</keyword>
<evidence type="ECO:0000259" key="8">
    <source>
        <dbReference type="PROSITE" id="PS50893"/>
    </source>
</evidence>
<keyword evidence="11" id="KW-1185">Reference proteome</keyword>
<dbReference type="PROSITE" id="PS00211">
    <property type="entry name" value="ABC_TRANSPORTER_1"/>
    <property type="match status" value="1"/>
</dbReference>
<dbReference type="EMBL" id="JAENHN010000007">
    <property type="protein sequence ID" value="MBK1809547.1"/>
    <property type="molecule type" value="Genomic_DNA"/>
</dbReference>
<name>A0ABS1EJK9_9CLOT</name>